<name>A0AAV4P8L5_9ARAC</name>
<keyword evidence="2" id="KW-1185">Reference proteome</keyword>
<evidence type="ECO:0000313" key="2">
    <source>
        <dbReference type="Proteomes" id="UP001054837"/>
    </source>
</evidence>
<dbReference type="AlphaFoldDB" id="A0AAV4P8L5"/>
<dbReference type="EMBL" id="BPLQ01002387">
    <property type="protein sequence ID" value="GIX92264.1"/>
    <property type="molecule type" value="Genomic_DNA"/>
</dbReference>
<evidence type="ECO:0000313" key="1">
    <source>
        <dbReference type="EMBL" id="GIX92264.1"/>
    </source>
</evidence>
<sequence length="104" mass="10805">MMLTRRAVGGDYDCLPTKACIILSIFGSRDSAVIPPAGLPTSRAPAQKLKVKLPRIAASSLFNAIFSSAAATQIYLVLDAAKVSLSGVAAARGRVSEQACGRQV</sequence>
<comment type="caution">
    <text evidence="1">The sequence shown here is derived from an EMBL/GenBank/DDBJ whole genome shotgun (WGS) entry which is preliminary data.</text>
</comment>
<dbReference type="Proteomes" id="UP001054837">
    <property type="component" value="Unassembled WGS sequence"/>
</dbReference>
<proteinExistence type="predicted"/>
<organism evidence="1 2">
    <name type="scientific">Caerostris darwini</name>
    <dbReference type="NCBI Taxonomy" id="1538125"/>
    <lineage>
        <taxon>Eukaryota</taxon>
        <taxon>Metazoa</taxon>
        <taxon>Ecdysozoa</taxon>
        <taxon>Arthropoda</taxon>
        <taxon>Chelicerata</taxon>
        <taxon>Arachnida</taxon>
        <taxon>Araneae</taxon>
        <taxon>Araneomorphae</taxon>
        <taxon>Entelegynae</taxon>
        <taxon>Araneoidea</taxon>
        <taxon>Araneidae</taxon>
        <taxon>Caerostris</taxon>
    </lineage>
</organism>
<accession>A0AAV4P8L5</accession>
<reference evidence="1 2" key="1">
    <citation type="submission" date="2021-06" db="EMBL/GenBank/DDBJ databases">
        <title>Caerostris darwini draft genome.</title>
        <authorList>
            <person name="Kono N."/>
            <person name="Arakawa K."/>
        </authorList>
    </citation>
    <scope>NUCLEOTIDE SEQUENCE [LARGE SCALE GENOMIC DNA]</scope>
</reference>
<gene>
    <name evidence="1" type="ORF">CDAR_621551</name>
</gene>
<protein>
    <submittedName>
        <fullName evidence="1">Uncharacterized protein</fullName>
    </submittedName>
</protein>